<protein>
    <recommendedName>
        <fullName evidence="3">SHSP domain-containing protein</fullName>
    </recommendedName>
</protein>
<dbReference type="Gene3D" id="2.60.40.790">
    <property type="match status" value="1"/>
</dbReference>
<dbReference type="InterPro" id="IPR002068">
    <property type="entry name" value="A-crystallin/Hsp20_dom"/>
</dbReference>
<dbReference type="STRING" id="296218.AWN68_00445"/>
<dbReference type="CDD" id="cd06464">
    <property type="entry name" value="ACD_sHsps-like"/>
    <property type="match status" value="1"/>
</dbReference>
<accession>A0A150XYS9</accession>
<feature type="domain" description="SHSP" evidence="3">
    <location>
        <begin position="30"/>
        <end position="141"/>
    </location>
</feature>
<dbReference type="OrthoDB" id="9814487at2"/>
<evidence type="ECO:0000313" key="4">
    <source>
        <dbReference type="EMBL" id="KYG83878.1"/>
    </source>
</evidence>
<evidence type="ECO:0000256" key="1">
    <source>
        <dbReference type="PROSITE-ProRule" id="PRU00285"/>
    </source>
</evidence>
<evidence type="ECO:0000313" key="5">
    <source>
        <dbReference type="Proteomes" id="UP000075615"/>
    </source>
</evidence>
<dbReference type="Pfam" id="PF00011">
    <property type="entry name" value="HSP20"/>
    <property type="match status" value="1"/>
</dbReference>
<dbReference type="Proteomes" id="UP000075615">
    <property type="component" value="Unassembled WGS sequence"/>
</dbReference>
<name>A0A150XYS9_9BACT</name>
<comment type="caution">
    <text evidence="4">The sequence shown here is derived from an EMBL/GenBank/DDBJ whole genome shotgun (WGS) entry which is preliminary data.</text>
</comment>
<gene>
    <name evidence="4" type="ORF">AWN68_00445</name>
</gene>
<evidence type="ECO:0000259" key="3">
    <source>
        <dbReference type="PROSITE" id="PS01031"/>
    </source>
</evidence>
<comment type="similarity">
    <text evidence="1 2">Belongs to the small heat shock protein (HSP20) family.</text>
</comment>
<dbReference type="InterPro" id="IPR008978">
    <property type="entry name" value="HSP20-like_chaperone"/>
</dbReference>
<dbReference type="PANTHER" id="PTHR11527">
    <property type="entry name" value="HEAT-SHOCK PROTEIN 20 FAMILY MEMBER"/>
    <property type="match status" value="1"/>
</dbReference>
<reference evidence="4 5" key="1">
    <citation type="submission" date="2016-01" db="EMBL/GenBank/DDBJ databases">
        <title>Genome sequencing of Roseivirga echinicomitans KMM 6058.</title>
        <authorList>
            <person name="Selvaratnam C."/>
            <person name="Thevarajoo S."/>
            <person name="Goh K.M."/>
            <person name="Ee R."/>
            <person name="Chan K.-G."/>
            <person name="Chong C.S."/>
        </authorList>
    </citation>
    <scope>NUCLEOTIDE SEQUENCE [LARGE SCALE GENOMIC DNA]</scope>
    <source>
        <strain evidence="4 5">KMM 6058</strain>
    </source>
</reference>
<dbReference type="InterPro" id="IPR031107">
    <property type="entry name" value="Small_HSP"/>
</dbReference>
<dbReference type="AlphaFoldDB" id="A0A150XYS9"/>
<dbReference type="EMBL" id="LRDB01000001">
    <property type="protein sequence ID" value="KYG83878.1"/>
    <property type="molecule type" value="Genomic_DNA"/>
</dbReference>
<keyword evidence="5" id="KW-1185">Reference proteome</keyword>
<dbReference type="RefSeq" id="WP_068411411.1">
    <property type="nucleotide sequence ID" value="NZ_LRDB01000001.1"/>
</dbReference>
<proteinExistence type="inferred from homology"/>
<evidence type="ECO:0000256" key="2">
    <source>
        <dbReference type="RuleBase" id="RU003616"/>
    </source>
</evidence>
<dbReference type="PROSITE" id="PS01031">
    <property type="entry name" value="SHSP"/>
    <property type="match status" value="1"/>
</dbReference>
<dbReference type="SUPFAM" id="SSF49764">
    <property type="entry name" value="HSP20-like chaperones"/>
    <property type="match status" value="1"/>
</dbReference>
<sequence>MNLVKRNPEWFGPASVDLLFDRFFNDSLQKSPNAFSPKVDIAETASAFEIQVAVPGFSKGDFNIDLKDGKLSIAGERKLEKESKEKNFISIQTEYGKFFKSFQLPDNIDEKGIEAAYENGILALRIPKDETKKVESKIAVK</sequence>
<organism evidence="4 5">
    <name type="scientific">Roseivirga echinicomitans</name>
    <dbReference type="NCBI Taxonomy" id="296218"/>
    <lineage>
        <taxon>Bacteria</taxon>
        <taxon>Pseudomonadati</taxon>
        <taxon>Bacteroidota</taxon>
        <taxon>Cytophagia</taxon>
        <taxon>Cytophagales</taxon>
        <taxon>Roseivirgaceae</taxon>
        <taxon>Roseivirga</taxon>
    </lineage>
</organism>